<feature type="region of interest" description="Disordered" evidence="4">
    <location>
        <begin position="249"/>
        <end position="274"/>
    </location>
</feature>
<dbReference type="PANTHER" id="PTHR46648:SF2">
    <property type="entry name" value="HIT DOMAIN-CONTAINING PROTEIN"/>
    <property type="match status" value="1"/>
</dbReference>
<dbReference type="PRINTS" id="PR00332">
    <property type="entry name" value="HISTRIAD"/>
</dbReference>
<reference evidence="6 7" key="1">
    <citation type="submission" date="2017-03" db="EMBL/GenBank/DDBJ databases">
        <title>Genomes of endolithic fungi from Antarctica.</title>
        <authorList>
            <person name="Coleine C."/>
            <person name="Masonjones S."/>
            <person name="Stajich J.E."/>
        </authorList>
    </citation>
    <scope>NUCLEOTIDE SEQUENCE [LARGE SCALE GENOMIC DNA]</scope>
    <source>
        <strain evidence="6 7">CCFEE 6314</strain>
    </source>
</reference>
<protein>
    <recommendedName>
        <fullName evidence="5">HIT domain-containing protein</fullName>
    </recommendedName>
</protein>
<feature type="domain" description="HIT" evidence="5">
    <location>
        <begin position="73"/>
        <end position="186"/>
    </location>
</feature>
<organism evidence="6 7">
    <name type="scientific">Exophiala mesophila</name>
    <name type="common">Black yeast-like fungus</name>
    <dbReference type="NCBI Taxonomy" id="212818"/>
    <lineage>
        <taxon>Eukaryota</taxon>
        <taxon>Fungi</taxon>
        <taxon>Dikarya</taxon>
        <taxon>Ascomycota</taxon>
        <taxon>Pezizomycotina</taxon>
        <taxon>Eurotiomycetes</taxon>
        <taxon>Chaetothyriomycetidae</taxon>
        <taxon>Chaetothyriales</taxon>
        <taxon>Herpotrichiellaceae</taxon>
        <taxon>Exophiala</taxon>
    </lineage>
</organism>
<dbReference type="InterPro" id="IPR019808">
    <property type="entry name" value="Histidine_triad_CS"/>
</dbReference>
<dbReference type="SUPFAM" id="SSF54197">
    <property type="entry name" value="HIT-like"/>
    <property type="match status" value="1"/>
</dbReference>
<evidence type="ECO:0000256" key="4">
    <source>
        <dbReference type="SAM" id="MobiDB-lite"/>
    </source>
</evidence>
<dbReference type="InterPro" id="IPR001310">
    <property type="entry name" value="Histidine_triad_HIT"/>
</dbReference>
<name>A0A438N7N1_EXOME</name>
<dbReference type="OrthoDB" id="1915375at2759"/>
<dbReference type="GO" id="GO:0009117">
    <property type="term" value="P:nucleotide metabolic process"/>
    <property type="evidence" value="ECO:0007669"/>
    <property type="project" value="TreeGrafter"/>
</dbReference>
<evidence type="ECO:0000256" key="2">
    <source>
        <dbReference type="PIRSR" id="PIRSR601310-3"/>
    </source>
</evidence>
<accession>A0A438N7N1</accession>
<dbReference type="PROSITE" id="PS00892">
    <property type="entry name" value="HIT_1"/>
    <property type="match status" value="1"/>
</dbReference>
<evidence type="ECO:0000313" key="7">
    <source>
        <dbReference type="Proteomes" id="UP000288859"/>
    </source>
</evidence>
<evidence type="ECO:0000256" key="3">
    <source>
        <dbReference type="PROSITE-ProRule" id="PRU00464"/>
    </source>
</evidence>
<dbReference type="Gene3D" id="3.30.428.10">
    <property type="entry name" value="HIT-like"/>
    <property type="match status" value="1"/>
</dbReference>
<dbReference type="EMBL" id="NAJM01000016">
    <property type="protein sequence ID" value="RVX71773.1"/>
    <property type="molecule type" value="Genomic_DNA"/>
</dbReference>
<evidence type="ECO:0000313" key="6">
    <source>
        <dbReference type="EMBL" id="RVX71773.1"/>
    </source>
</evidence>
<feature type="compositionally biased region" description="Low complexity" evidence="4">
    <location>
        <begin position="28"/>
        <end position="38"/>
    </location>
</feature>
<feature type="compositionally biased region" description="Basic and acidic residues" evidence="4">
    <location>
        <begin position="251"/>
        <end position="274"/>
    </location>
</feature>
<evidence type="ECO:0000259" key="5">
    <source>
        <dbReference type="PROSITE" id="PS51084"/>
    </source>
</evidence>
<dbReference type="Pfam" id="PF01230">
    <property type="entry name" value="HIT"/>
    <property type="match status" value="1"/>
</dbReference>
<proteinExistence type="predicted"/>
<sequence>MSDPNDNNTNTDQPPTLIQEHSHHQDSTDTTTTVDPSTLPKTKDFNPRCPFCIISVTYPPIDPLDATTPSLSSSLSPTKLEPPSFILLTTPHAIAFLDIMPLTRGHVLVAPRHHRVKLGDMSPTESAELGRLLPIVARGVLRAVLPDIPHDQADYNIVQNNGPGAAQVVPHVHFHVVPRPPFGYVYPEQGKGKGKKYPPNKQPEPKLRNAILFGRGMREDLDWDEAEILVEDMRRMVAEEWKRVGGVVIEGEGKAEERGKDARKQQKQRGDWKV</sequence>
<dbReference type="VEuPathDB" id="FungiDB:PV10_08570"/>
<dbReference type="Proteomes" id="UP000288859">
    <property type="component" value="Unassembled WGS sequence"/>
</dbReference>
<dbReference type="PROSITE" id="PS51084">
    <property type="entry name" value="HIT_2"/>
    <property type="match status" value="1"/>
</dbReference>
<comment type="caution">
    <text evidence="6">The sequence shown here is derived from an EMBL/GenBank/DDBJ whole genome shotgun (WGS) entry which is preliminary data.</text>
</comment>
<dbReference type="PANTHER" id="PTHR46648">
    <property type="entry name" value="HIT FAMILY PROTEIN 1"/>
    <property type="match status" value="1"/>
</dbReference>
<feature type="active site" description="Tele-AMP-histidine intermediate" evidence="1">
    <location>
        <position position="173"/>
    </location>
</feature>
<dbReference type="InterPro" id="IPR011146">
    <property type="entry name" value="HIT-like"/>
</dbReference>
<dbReference type="GO" id="GO:0003824">
    <property type="term" value="F:catalytic activity"/>
    <property type="evidence" value="ECO:0007669"/>
    <property type="project" value="InterPro"/>
</dbReference>
<feature type="compositionally biased region" description="Low complexity" evidence="4">
    <location>
        <begin position="1"/>
        <end position="16"/>
    </location>
</feature>
<dbReference type="AlphaFoldDB" id="A0A438N7N1"/>
<feature type="region of interest" description="Disordered" evidence="4">
    <location>
        <begin position="1"/>
        <end position="41"/>
    </location>
</feature>
<gene>
    <name evidence="6" type="ORF">B0A52_03957</name>
</gene>
<evidence type="ECO:0000256" key="1">
    <source>
        <dbReference type="PIRSR" id="PIRSR601310-1"/>
    </source>
</evidence>
<dbReference type="InterPro" id="IPR036265">
    <property type="entry name" value="HIT-like_sf"/>
</dbReference>
<feature type="short sequence motif" description="Histidine triad motif" evidence="2 3">
    <location>
        <begin position="171"/>
        <end position="175"/>
    </location>
</feature>